<name>A0A841BM78_9ACTN</name>
<dbReference type="AlphaFoldDB" id="A0A841BM78"/>
<feature type="transmembrane region" description="Helical" evidence="2">
    <location>
        <begin position="20"/>
        <end position="41"/>
    </location>
</feature>
<sequence>MSSQPLEQAAKSRSARWRIAGGVVVGVATVIGTIGQVWPLLFPPRPEPSSVPSGTVSQAAAPVNSTTPTGTSAAASAPTDGRTYLSDLRAAIGRERIVAVPKSLAGQPGFEHAFAVRCPSNNTGDMMVEVSYELPRGSTKVGVTLIGYQDKPPINQLIQLTVFPDAADRLPGAPFEGEKAAVQAAVGASSSITANVTDAFYVRLRIECRRPGGTAVVSDAYALP</sequence>
<feature type="region of interest" description="Disordered" evidence="1">
    <location>
        <begin position="47"/>
        <end position="79"/>
    </location>
</feature>
<organism evidence="3 4">
    <name type="scientific">Allocatelliglobosispora scoriae</name>
    <dbReference type="NCBI Taxonomy" id="643052"/>
    <lineage>
        <taxon>Bacteria</taxon>
        <taxon>Bacillati</taxon>
        <taxon>Actinomycetota</taxon>
        <taxon>Actinomycetes</taxon>
        <taxon>Micromonosporales</taxon>
        <taxon>Micromonosporaceae</taxon>
        <taxon>Allocatelliglobosispora</taxon>
    </lineage>
</organism>
<gene>
    <name evidence="3" type="ORF">F4553_003556</name>
</gene>
<evidence type="ECO:0000256" key="2">
    <source>
        <dbReference type="SAM" id="Phobius"/>
    </source>
</evidence>
<dbReference type="RefSeq" id="WP_184837379.1">
    <property type="nucleotide sequence ID" value="NZ_JACHMN010000002.1"/>
</dbReference>
<protein>
    <submittedName>
        <fullName evidence="3">Uncharacterized protein</fullName>
    </submittedName>
</protein>
<comment type="caution">
    <text evidence="3">The sequence shown here is derived from an EMBL/GenBank/DDBJ whole genome shotgun (WGS) entry which is preliminary data.</text>
</comment>
<proteinExistence type="predicted"/>
<keyword evidence="4" id="KW-1185">Reference proteome</keyword>
<dbReference type="Proteomes" id="UP000587527">
    <property type="component" value="Unassembled WGS sequence"/>
</dbReference>
<keyword evidence="2" id="KW-0472">Membrane</keyword>
<evidence type="ECO:0000256" key="1">
    <source>
        <dbReference type="SAM" id="MobiDB-lite"/>
    </source>
</evidence>
<accession>A0A841BM78</accession>
<feature type="compositionally biased region" description="Low complexity" evidence="1">
    <location>
        <begin position="65"/>
        <end position="79"/>
    </location>
</feature>
<dbReference type="EMBL" id="JACHMN010000002">
    <property type="protein sequence ID" value="MBB5870177.1"/>
    <property type="molecule type" value="Genomic_DNA"/>
</dbReference>
<keyword evidence="2" id="KW-0812">Transmembrane</keyword>
<keyword evidence="2" id="KW-1133">Transmembrane helix</keyword>
<evidence type="ECO:0000313" key="4">
    <source>
        <dbReference type="Proteomes" id="UP000587527"/>
    </source>
</evidence>
<evidence type="ECO:0000313" key="3">
    <source>
        <dbReference type="EMBL" id="MBB5870177.1"/>
    </source>
</evidence>
<reference evidence="3 4" key="1">
    <citation type="submission" date="2020-08" db="EMBL/GenBank/DDBJ databases">
        <title>Sequencing the genomes of 1000 actinobacteria strains.</title>
        <authorList>
            <person name="Klenk H.-P."/>
        </authorList>
    </citation>
    <scope>NUCLEOTIDE SEQUENCE [LARGE SCALE GENOMIC DNA]</scope>
    <source>
        <strain evidence="3 4">DSM 45362</strain>
    </source>
</reference>